<evidence type="ECO:0000256" key="1">
    <source>
        <dbReference type="ARBA" id="ARBA00022884"/>
    </source>
</evidence>
<feature type="domain" description="DRBM" evidence="4">
    <location>
        <begin position="157"/>
        <end position="231"/>
    </location>
</feature>
<dbReference type="GO" id="GO:0070920">
    <property type="term" value="P:regulation of regulatory ncRNA processing"/>
    <property type="evidence" value="ECO:0007669"/>
    <property type="project" value="TreeGrafter"/>
</dbReference>
<dbReference type="GO" id="GO:0005737">
    <property type="term" value="C:cytoplasm"/>
    <property type="evidence" value="ECO:0007669"/>
    <property type="project" value="TreeGrafter"/>
</dbReference>
<dbReference type="Proteomes" id="UP000691718">
    <property type="component" value="Unassembled WGS sequence"/>
</dbReference>
<dbReference type="SMART" id="SM00358">
    <property type="entry name" value="DSRM"/>
    <property type="match status" value="3"/>
</dbReference>
<dbReference type="GO" id="GO:0005634">
    <property type="term" value="C:nucleus"/>
    <property type="evidence" value="ECO:0007669"/>
    <property type="project" value="TreeGrafter"/>
</dbReference>
<comment type="caution">
    <text evidence="5">The sequence shown here is derived from an EMBL/GenBank/DDBJ whole genome shotgun (WGS) entry which is preliminary data.</text>
</comment>
<dbReference type="GO" id="GO:0070578">
    <property type="term" value="C:RISC-loading complex"/>
    <property type="evidence" value="ECO:0007669"/>
    <property type="project" value="TreeGrafter"/>
</dbReference>
<dbReference type="PANTHER" id="PTHR46205:SF3">
    <property type="entry name" value="LOQUACIOUS, ISOFORM B"/>
    <property type="match status" value="1"/>
</dbReference>
<dbReference type="GO" id="GO:0030422">
    <property type="term" value="P:siRNA processing"/>
    <property type="evidence" value="ECO:0007669"/>
    <property type="project" value="TreeGrafter"/>
</dbReference>
<reference evidence="5" key="1">
    <citation type="submission" date="2021-04" db="EMBL/GenBank/DDBJ databases">
        <authorList>
            <person name="Tunstrom K."/>
        </authorList>
    </citation>
    <scope>NUCLEOTIDE SEQUENCE</scope>
</reference>
<dbReference type="EMBL" id="CAJQZP010001568">
    <property type="protein sequence ID" value="CAG5054629.1"/>
    <property type="molecule type" value="Genomic_DNA"/>
</dbReference>
<feature type="region of interest" description="Disordered" evidence="3">
    <location>
        <begin position="122"/>
        <end position="146"/>
    </location>
</feature>
<evidence type="ECO:0000256" key="3">
    <source>
        <dbReference type="SAM" id="MobiDB-lite"/>
    </source>
</evidence>
<organism evidence="5 6">
    <name type="scientific">Parnassius apollo</name>
    <name type="common">Apollo butterfly</name>
    <name type="synonym">Papilio apollo</name>
    <dbReference type="NCBI Taxonomy" id="110799"/>
    <lineage>
        <taxon>Eukaryota</taxon>
        <taxon>Metazoa</taxon>
        <taxon>Ecdysozoa</taxon>
        <taxon>Arthropoda</taxon>
        <taxon>Hexapoda</taxon>
        <taxon>Insecta</taxon>
        <taxon>Pterygota</taxon>
        <taxon>Neoptera</taxon>
        <taxon>Endopterygota</taxon>
        <taxon>Lepidoptera</taxon>
        <taxon>Glossata</taxon>
        <taxon>Ditrysia</taxon>
        <taxon>Papilionoidea</taxon>
        <taxon>Papilionidae</taxon>
        <taxon>Parnassiinae</taxon>
        <taxon>Parnassini</taxon>
        <taxon>Parnassius</taxon>
        <taxon>Parnassius</taxon>
    </lineage>
</organism>
<accession>A0A8S3Y5L3</accession>
<evidence type="ECO:0000313" key="5">
    <source>
        <dbReference type="EMBL" id="CAG5054629.1"/>
    </source>
</evidence>
<dbReference type="PROSITE" id="PS50137">
    <property type="entry name" value="DS_RBD"/>
    <property type="match status" value="3"/>
</dbReference>
<evidence type="ECO:0000313" key="6">
    <source>
        <dbReference type="Proteomes" id="UP000691718"/>
    </source>
</evidence>
<sequence length="574" mass="60478">MDNWNLKALANAYVAVESWVRSPVSALNELGVRVRYTLVEQSGPAHCPSFTVVVTVADMRSEGRGHSKREARDAAARACLVALLTSADGMQPAALLTCADGMQPAALLTRADGMQPAALLTSADDKQPAAPTHQDTSDEPPEGQDALDNWNLKALANAYVAVESWVRSPVSALNELGVRVRYTLVEQSGPAHCPSFTVVVTVADMRSEGRGHSKREARDAAARACLVALLTSADGMQPAALLTCADGMQPAALLTRADGMQPAALLTRADGMQPAALLTRADDMQPAAMLTRADGNQPAALLRRAYAMQPAALPTRADIMQPAALLTRADIMQPAALLTRADGMQPAALLTRADGMQLAALLTRADGMQSTALLTRADGMQPAALLTRADDMQPAALLTRADGMQPAALLKRADDMQPAALLTRADGMQPAALLTRADDMQPAALLTSADGMQPAAPTHQDTSDEPPEGQDALDNWNLKALANSYVAVESWGRSPVSALNELGVRVRYTLVEQSGPAHWPSFTVVVTVADMRSEGRGHSKREARDAAARTCLVALLTSADGMQPAALLTSADGM</sequence>
<name>A0A8S3Y5L3_PARAO</name>
<dbReference type="InterPro" id="IPR014720">
    <property type="entry name" value="dsRBD_dom"/>
</dbReference>
<evidence type="ECO:0000256" key="2">
    <source>
        <dbReference type="PROSITE-ProRule" id="PRU00266"/>
    </source>
</evidence>
<feature type="region of interest" description="Disordered" evidence="3">
    <location>
        <begin position="451"/>
        <end position="472"/>
    </location>
</feature>
<dbReference type="AlphaFoldDB" id="A0A8S3Y5L3"/>
<dbReference type="OrthoDB" id="10268011at2759"/>
<dbReference type="InterPro" id="IPR051247">
    <property type="entry name" value="RLC_Component"/>
</dbReference>
<gene>
    <name evidence="5" type="ORF">PAPOLLO_LOCUS26014</name>
</gene>
<feature type="domain" description="DRBM" evidence="4">
    <location>
        <begin position="11"/>
        <end position="85"/>
    </location>
</feature>
<dbReference type="GO" id="GO:0016442">
    <property type="term" value="C:RISC complex"/>
    <property type="evidence" value="ECO:0007669"/>
    <property type="project" value="TreeGrafter"/>
</dbReference>
<dbReference type="PANTHER" id="PTHR46205">
    <property type="entry name" value="LOQUACIOUS, ISOFORM B"/>
    <property type="match status" value="1"/>
</dbReference>
<dbReference type="Pfam" id="PF00035">
    <property type="entry name" value="dsrm"/>
    <property type="match status" value="3"/>
</dbReference>
<keyword evidence="1 2" id="KW-0694">RNA-binding</keyword>
<keyword evidence="6" id="KW-1185">Reference proteome</keyword>
<dbReference type="GO" id="GO:0035197">
    <property type="term" value="F:siRNA binding"/>
    <property type="evidence" value="ECO:0007669"/>
    <property type="project" value="TreeGrafter"/>
</dbReference>
<proteinExistence type="predicted"/>
<evidence type="ECO:0000259" key="4">
    <source>
        <dbReference type="PROSITE" id="PS50137"/>
    </source>
</evidence>
<feature type="domain" description="DRBM" evidence="4">
    <location>
        <begin position="483"/>
        <end position="557"/>
    </location>
</feature>
<dbReference type="GO" id="GO:0003725">
    <property type="term" value="F:double-stranded RNA binding"/>
    <property type="evidence" value="ECO:0007669"/>
    <property type="project" value="TreeGrafter"/>
</dbReference>
<protein>
    <submittedName>
        <fullName evidence="5">(apollo) hypothetical protein</fullName>
    </submittedName>
</protein>